<evidence type="ECO:0000313" key="3">
    <source>
        <dbReference type="Proteomes" id="UP001341840"/>
    </source>
</evidence>
<dbReference type="EMBL" id="JASCZI010221258">
    <property type="protein sequence ID" value="MED6203286.1"/>
    <property type="molecule type" value="Genomic_DNA"/>
</dbReference>
<feature type="non-terminal residue" evidence="2">
    <location>
        <position position="103"/>
    </location>
</feature>
<evidence type="ECO:0000313" key="2">
    <source>
        <dbReference type="EMBL" id="MED6203286.1"/>
    </source>
</evidence>
<feature type="region of interest" description="Disordered" evidence="1">
    <location>
        <begin position="1"/>
        <end position="50"/>
    </location>
</feature>
<comment type="caution">
    <text evidence="2">The sequence shown here is derived from an EMBL/GenBank/DDBJ whole genome shotgun (WGS) entry which is preliminary data.</text>
</comment>
<accession>A0ABU6Y0G7</accession>
<proteinExistence type="predicted"/>
<reference evidence="2 3" key="1">
    <citation type="journal article" date="2023" name="Plants (Basel)">
        <title>Bridging the Gap: Combining Genomics and Transcriptomics Approaches to Understand Stylosanthes scabra, an Orphan Legume from the Brazilian Caatinga.</title>
        <authorList>
            <person name="Ferreira-Neto J.R.C."/>
            <person name="da Silva M.D."/>
            <person name="Binneck E."/>
            <person name="de Melo N.F."/>
            <person name="da Silva R.H."/>
            <person name="de Melo A.L.T.M."/>
            <person name="Pandolfi V."/>
            <person name="Bustamante F.O."/>
            <person name="Brasileiro-Vidal A.C."/>
            <person name="Benko-Iseppon A.M."/>
        </authorList>
    </citation>
    <scope>NUCLEOTIDE SEQUENCE [LARGE SCALE GENOMIC DNA]</scope>
    <source>
        <tissue evidence="2">Leaves</tissue>
    </source>
</reference>
<name>A0ABU6Y0G7_9FABA</name>
<keyword evidence="3" id="KW-1185">Reference proteome</keyword>
<organism evidence="2 3">
    <name type="scientific">Stylosanthes scabra</name>
    <dbReference type="NCBI Taxonomy" id="79078"/>
    <lineage>
        <taxon>Eukaryota</taxon>
        <taxon>Viridiplantae</taxon>
        <taxon>Streptophyta</taxon>
        <taxon>Embryophyta</taxon>
        <taxon>Tracheophyta</taxon>
        <taxon>Spermatophyta</taxon>
        <taxon>Magnoliopsida</taxon>
        <taxon>eudicotyledons</taxon>
        <taxon>Gunneridae</taxon>
        <taxon>Pentapetalae</taxon>
        <taxon>rosids</taxon>
        <taxon>fabids</taxon>
        <taxon>Fabales</taxon>
        <taxon>Fabaceae</taxon>
        <taxon>Papilionoideae</taxon>
        <taxon>50 kb inversion clade</taxon>
        <taxon>dalbergioids sensu lato</taxon>
        <taxon>Dalbergieae</taxon>
        <taxon>Pterocarpus clade</taxon>
        <taxon>Stylosanthes</taxon>
    </lineage>
</organism>
<evidence type="ECO:0000256" key="1">
    <source>
        <dbReference type="SAM" id="MobiDB-lite"/>
    </source>
</evidence>
<gene>
    <name evidence="2" type="ORF">PIB30_113963</name>
</gene>
<protein>
    <submittedName>
        <fullName evidence="2">Uncharacterized protein</fullName>
    </submittedName>
</protein>
<sequence length="103" mass="11680">MHDAHFMDPYPIPPRGPEDPPADDAAGDEGVAPVGRGRRVPRRRGCETGGHINSVRVLGDRRPFLERLKQRTWINRVGKQNRADSTHMRGRARICVRHQDKPT</sequence>
<dbReference type="Proteomes" id="UP001341840">
    <property type="component" value="Unassembled WGS sequence"/>
</dbReference>